<feature type="domain" description="Integrase catalytic" evidence="2">
    <location>
        <begin position="161"/>
        <end position="328"/>
    </location>
</feature>
<feature type="compositionally biased region" description="Pro residues" evidence="1">
    <location>
        <begin position="330"/>
        <end position="344"/>
    </location>
</feature>
<dbReference type="Proteomes" id="UP000297604">
    <property type="component" value="Unassembled WGS sequence"/>
</dbReference>
<feature type="region of interest" description="Disordered" evidence="1">
    <location>
        <begin position="402"/>
        <end position="433"/>
    </location>
</feature>
<organism evidence="3 4">
    <name type="scientific">Cryobacterium glucosi</name>
    <dbReference type="NCBI Taxonomy" id="1259175"/>
    <lineage>
        <taxon>Bacteria</taxon>
        <taxon>Bacillati</taxon>
        <taxon>Actinomycetota</taxon>
        <taxon>Actinomycetes</taxon>
        <taxon>Micrococcales</taxon>
        <taxon>Microbacteriaceae</taxon>
        <taxon>Cryobacterium</taxon>
    </lineage>
</organism>
<proteinExistence type="predicted"/>
<dbReference type="InterPro" id="IPR036397">
    <property type="entry name" value="RNaseH_sf"/>
</dbReference>
<comment type="caution">
    <text evidence="3">The sequence shown here is derived from an EMBL/GenBank/DDBJ whole genome shotgun (WGS) entry which is preliminary data.</text>
</comment>
<gene>
    <name evidence="3" type="ORF">E3O46_17095</name>
</gene>
<dbReference type="EMBL" id="SOFS01000044">
    <property type="protein sequence ID" value="TFC16859.1"/>
    <property type="molecule type" value="Genomic_DNA"/>
</dbReference>
<keyword evidence="4" id="KW-1185">Reference proteome</keyword>
<protein>
    <submittedName>
        <fullName evidence="3">Transposase</fullName>
    </submittedName>
</protein>
<evidence type="ECO:0000259" key="2">
    <source>
        <dbReference type="PROSITE" id="PS50994"/>
    </source>
</evidence>
<evidence type="ECO:0000256" key="1">
    <source>
        <dbReference type="SAM" id="MobiDB-lite"/>
    </source>
</evidence>
<evidence type="ECO:0000313" key="3">
    <source>
        <dbReference type="EMBL" id="TFC16859.1"/>
    </source>
</evidence>
<dbReference type="PANTHER" id="PTHR35004">
    <property type="entry name" value="TRANSPOSASE RV3428C-RELATED"/>
    <property type="match status" value="1"/>
</dbReference>
<name>A0ABY2II37_9MICO</name>
<dbReference type="PROSITE" id="PS50994">
    <property type="entry name" value="INTEGRASE"/>
    <property type="match status" value="1"/>
</dbReference>
<feature type="region of interest" description="Disordered" evidence="1">
    <location>
        <begin position="325"/>
        <end position="356"/>
    </location>
</feature>
<dbReference type="InterPro" id="IPR012337">
    <property type="entry name" value="RNaseH-like_sf"/>
</dbReference>
<dbReference type="Pfam" id="PF13683">
    <property type="entry name" value="rve_3"/>
    <property type="match status" value="1"/>
</dbReference>
<accession>A0ABY2II37</accession>
<sequence length="433" mass="47859">MEVLARGPPFGTGLRILHDQVMAHDPARTDLRLIIASWPEDAPRGAVTRFCREHNVSREWFYATRKHVTEAGLPHALVARSSRPKTSPAKVSELVERLALEARARLGGAGWDNGPLSVKYELEKLGIESPSRSTLARIFTRNAVVTPQPKKRPKSSYIRFEYAAPNEMWQLDATDYTLRGGAVVAIFQLNDDHSRFQIASLAARSENAEDAVKVVTIGMNRHGTPQRLLTDNGTALNPSRRGWTGDLTALMLSRGVQPIASSVGHPQTQGKNERGHSTLARWLAARPAANDLAELQTQLDTFDKLYNEERPHQSLQMQTPHQRYYATPKAPEPTPPLAPAPLPSKPRQHARKTTPNGVLTVAHMRIQMGRDQANRTFNIVIETNTVHIFDAEGTHIITHPIGPKGSYVGNGKPRGFLANQPKKPQAPDEPATS</sequence>
<dbReference type="Gene3D" id="3.30.420.10">
    <property type="entry name" value="Ribonuclease H-like superfamily/Ribonuclease H"/>
    <property type="match status" value="1"/>
</dbReference>
<evidence type="ECO:0000313" key="4">
    <source>
        <dbReference type="Proteomes" id="UP000297604"/>
    </source>
</evidence>
<dbReference type="PANTHER" id="PTHR35004:SF7">
    <property type="entry name" value="INTEGRASE PROTEIN"/>
    <property type="match status" value="1"/>
</dbReference>
<dbReference type="SUPFAM" id="SSF53098">
    <property type="entry name" value="Ribonuclease H-like"/>
    <property type="match status" value="1"/>
</dbReference>
<reference evidence="3 4" key="1">
    <citation type="submission" date="2019-03" db="EMBL/GenBank/DDBJ databases">
        <title>Genomics of glacier-inhabiting Cryobacterium strains.</title>
        <authorList>
            <person name="Liu Q."/>
            <person name="Xin Y.-H."/>
        </authorList>
    </citation>
    <scope>NUCLEOTIDE SEQUENCE [LARGE SCALE GENOMIC DNA]</scope>
    <source>
        <strain evidence="3 4">MDB1-5</strain>
    </source>
</reference>
<dbReference type="InterPro" id="IPR001584">
    <property type="entry name" value="Integrase_cat-core"/>
</dbReference>